<dbReference type="PIRSF" id="PIRSF006005">
    <property type="entry name" value="GalT_BS"/>
    <property type="match status" value="1"/>
</dbReference>
<evidence type="ECO:0000256" key="10">
    <source>
        <dbReference type="HAMAP-Rule" id="MF_00571"/>
    </source>
</evidence>
<dbReference type="Proteomes" id="UP000095431">
    <property type="component" value="Unassembled WGS sequence"/>
</dbReference>
<evidence type="ECO:0000313" key="15">
    <source>
        <dbReference type="Proteomes" id="UP000095431"/>
    </source>
</evidence>
<dbReference type="InterPro" id="IPR005849">
    <property type="entry name" value="GalP_Utransf_N"/>
</dbReference>
<dbReference type="PROSITE" id="PS01163">
    <property type="entry name" value="GAL_P_UDP_TRANSF_II"/>
    <property type="match status" value="1"/>
</dbReference>
<dbReference type="RefSeq" id="WP_008703588.1">
    <property type="nucleotide sequence ID" value="NZ_BTHH01000012.1"/>
</dbReference>
<keyword evidence="8 10" id="KW-0299">Galactose metabolism</keyword>
<dbReference type="InterPro" id="IPR000766">
    <property type="entry name" value="GalP_uridyl_Trfase_II"/>
</dbReference>
<comment type="catalytic activity">
    <reaction evidence="1 10">
        <text>alpha-D-galactose 1-phosphate + UDP-alpha-D-glucose = alpha-D-glucose 1-phosphate + UDP-alpha-D-galactose</text>
        <dbReference type="Rhea" id="RHEA:13989"/>
        <dbReference type="ChEBI" id="CHEBI:58336"/>
        <dbReference type="ChEBI" id="CHEBI:58601"/>
        <dbReference type="ChEBI" id="CHEBI:58885"/>
        <dbReference type="ChEBI" id="CHEBI:66914"/>
        <dbReference type="EC" id="2.7.7.12"/>
    </reaction>
</comment>
<evidence type="ECO:0000256" key="4">
    <source>
        <dbReference type="ARBA" id="ARBA00008706"/>
    </source>
</evidence>
<keyword evidence="16" id="KW-1185">Reference proteome</keyword>
<evidence type="ECO:0000256" key="1">
    <source>
        <dbReference type="ARBA" id="ARBA00001107"/>
    </source>
</evidence>
<dbReference type="EMBL" id="CABHOF010000039">
    <property type="protein sequence ID" value="VUX65817.1"/>
    <property type="molecule type" value="Genomic_DNA"/>
</dbReference>
<gene>
    <name evidence="14" type="primary">galT_2</name>
    <name evidence="10" type="synonym">galT</name>
    <name evidence="14" type="ORF">BWLFYP14_02182</name>
    <name evidence="13" type="ORF">ERS852478_01951</name>
</gene>
<accession>A0A174CJU1</accession>
<evidence type="ECO:0000256" key="6">
    <source>
        <dbReference type="ARBA" id="ARBA00022679"/>
    </source>
</evidence>
<dbReference type="EMBL" id="CYZN01000011">
    <property type="protein sequence ID" value="CUO13503.1"/>
    <property type="molecule type" value="Genomic_DNA"/>
</dbReference>
<comment type="similarity">
    <text evidence="4 10">Belongs to the galactose-1-phosphate uridylyltransferase type 2 family.</text>
</comment>
<dbReference type="GO" id="GO:0008108">
    <property type="term" value="F:UDP-glucose:hexose-1-phosphate uridylyltransferase activity"/>
    <property type="evidence" value="ECO:0007669"/>
    <property type="project" value="UniProtKB-UniRule"/>
</dbReference>
<dbReference type="HAMAP" id="MF_00571">
    <property type="entry name" value="GalP_UDP_trans"/>
    <property type="match status" value="1"/>
</dbReference>
<dbReference type="NCBIfam" id="NF003629">
    <property type="entry name" value="PRK05270.1-2"/>
    <property type="match status" value="1"/>
</dbReference>
<evidence type="ECO:0000256" key="2">
    <source>
        <dbReference type="ARBA" id="ARBA00004496"/>
    </source>
</evidence>
<keyword evidence="6 10" id="KW-0808">Transferase</keyword>
<dbReference type="Pfam" id="PF01087">
    <property type="entry name" value="GalP_UDP_transf"/>
    <property type="match status" value="1"/>
</dbReference>
<dbReference type="GO" id="GO:0005737">
    <property type="term" value="C:cytoplasm"/>
    <property type="evidence" value="ECO:0007669"/>
    <property type="project" value="UniProtKB-SubCell"/>
</dbReference>
<evidence type="ECO:0000256" key="5">
    <source>
        <dbReference type="ARBA" id="ARBA00022490"/>
    </source>
</evidence>
<evidence type="ECO:0000256" key="9">
    <source>
        <dbReference type="ARBA" id="ARBA00023277"/>
    </source>
</evidence>
<evidence type="ECO:0000313" key="16">
    <source>
        <dbReference type="Proteomes" id="UP000366766"/>
    </source>
</evidence>
<protein>
    <recommendedName>
        <fullName evidence="10">Galactose-1-phosphate uridylyltransferase</fullName>
        <shortName evidence="10">Gal-1-P uridylyltransferase</shortName>
        <ecNumber evidence="10">2.7.7.12</ecNumber>
    </recommendedName>
    <alternativeName>
        <fullName evidence="10">UDP-glucose--hexose-1-phosphate uridylyltransferase</fullName>
    </alternativeName>
</protein>
<dbReference type="InterPro" id="IPR023425">
    <property type="entry name" value="GalP_uridyl_Trfase_II_CS"/>
</dbReference>
<evidence type="ECO:0000313" key="14">
    <source>
        <dbReference type="EMBL" id="VUX65817.1"/>
    </source>
</evidence>
<dbReference type="eggNOG" id="COG4468">
    <property type="taxonomic scope" value="Bacteria"/>
</dbReference>
<dbReference type="Proteomes" id="UP000366766">
    <property type="component" value="Unassembled WGS sequence"/>
</dbReference>
<dbReference type="GO" id="GO:0006012">
    <property type="term" value="P:galactose metabolic process"/>
    <property type="evidence" value="ECO:0007669"/>
    <property type="project" value="UniProtKB-UniRule"/>
</dbReference>
<evidence type="ECO:0000256" key="7">
    <source>
        <dbReference type="ARBA" id="ARBA00022695"/>
    </source>
</evidence>
<evidence type="ECO:0000256" key="8">
    <source>
        <dbReference type="ARBA" id="ARBA00023144"/>
    </source>
</evidence>
<name>A0A174CJU1_9FIRM</name>
<reference evidence="13 15" key="1">
    <citation type="submission" date="2015-09" db="EMBL/GenBank/DDBJ databases">
        <authorList>
            <consortium name="Pathogen Informatics"/>
        </authorList>
    </citation>
    <scope>NUCLEOTIDE SEQUENCE [LARGE SCALE GENOMIC DNA]</scope>
    <source>
        <strain evidence="13 15">2789STDY5834863</strain>
    </source>
</reference>
<dbReference type="EC" id="2.7.7.12" evidence="10"/>
<sequence>MLSESIAKLVQYGITTGLTPECERNYTTNLLLDVFHEDDYEKPDNIEESVNLEATLGELLDEAVKRGLIEDSIVYRDLFDTRLMNCLMPRPGQVQKEFWDKYKESPKEATDYFYKLSQDSNYIRRYRVEKDQKWKVDSPYGEIDITINLSKPEKDPKAIAAARNVKSGSYPKCLLCPENEGYAGRVNHPARQNHRIIPITINDTPWGFQYSPYVYYNEHCIVFNCQHTPMKIERNAFIKLFDFVKLFPHYFLGSNADLPIVGGSILSHDHFQGGHYTFAMAKAPIEQHVVLSGFEDVEAGIVKWPLSVLRIRHKDSNRLVDLATHVLEVWRGYTDEAAFIYAETNGEPHNTITPIARKVGDIYELDLTLRNNITTEEHPLGVYHPHAEYHHIKKENIGLIEVMGLAVLPARLKGEMELLEEYILEGKDISSNEQIEKHAEWVKKFLPKYPEITKENIHGILQKEIGIVFTHVLEDAGVYKCTTEGREAFMRFLETL</sequence>
<keyword evidence="7 10" id="KW-0548">Nucleotidyltransferase</keyword>
<organism evidence="13 15">
    <name type="scientific">Blautia wexlerae</name>
    <dbReference type="NCBI Taxonomy" id="418240"/>
    <lineage>
        <taxon>Bacteria</taxon>
        <taxon>Bacillati</taxon>
        <taxon>Bacillota</taxon>
        <taxon>Clostridia</taxon>
        <taxon>Lachnospirales</taxon>
        <taxon>Lachnospiraceae</taxon>
        <taxon>Blautia</taxon>
    </lineage>
</organism>
<dbReference type="NCBIfam" id="TIGR01239">
    <property type="entry name" value="galT_2"/>
    <property type="match status" value="1"/>
</dbReference>
<dbReference type="PANTHER" id="PTHR39191:SF1">
    <property type="entry name" value="DUF4922 DOMAIN-CONTAINING PROTEIN"/>
    <property type="match status" value="1"/>
</dbReference>
<dbReference type="Pfam" id="PF02744">
    <property type="entry name" value="GalP_UDP_tr_C"/>
    <property type="match status" value="1"/>
</dbReference>
<evidence type="ECO:0000313" key="13">
    <source>
        <dbReference type="EMBL" id="CUO13503.1"/>
    </source>
</evidence>
<reference evidence="14 16" key="2">
    <citation type="submission" date="2019-07" db="EMBL/GenBank/DDBJ databases">
        <authorList>
            <person name="Chang H.-W."/>
            <person name="Raman A."/>
            <person name="Venkatesh S."/>
            <person name="Gehrig J."/>
        </authorList>
    </citation>
    <scope>NUCLEOTIDE SEQUENCE [LARGE SCALE GENOMIC DNA]</scope>
    <source>
        <strain evidence="14">Blautia_wexlerae_LFYP_14</strain>
    </source>
</reference>
<dbReference type="AlphaFoldDB" id="A0A174CJU1"/>
<comment type="subcellular location">
    <subcellularLocation>
        <location evidence="2 10">Cytoplasm</location>
    </subcellularLocation>
</comment>
<evidence type="ECO:0000256" key="3">
    <source>
        <dbReference type="ARBA" id="ARBA00004947"/>
    </source>
</evidence>
<dbReference type="PANTHER" id="PTHR39191">
    <property type="entry name" value="GALACTOSE-1-PHOSPHATE URIDYLYLTRANSFERASE"/>
    <property type="match status" value="1"/>
</dbReference>
<dbReference type="UniPathway" id="UPA00214"/>
<evidence type="ECO:0000259" key="11">
    <source>
        <dbReference type="Pfam" id="PF01087"/>
    </source>
</evidence>
<comment type="pathway">
    <text evidence="3 10">Carbohydrate metabolism; galactose metabolism.</text>
</comment>
<keyword evidence="9 10" id="KW-0119">Carbohydrate metabolism</keyword>
<feature type="domain" description="Galactose-1-phosphate uridyl transferase C-terminal" evidence="12">
    <location>
        <begin position="245"/>
        <end position="433"/>
    </location>
</feature>
<keyword evidence="5 10" id="KW-0963">Cytoplasm</keyword>
<proteinExistence type="inferred from homology"/>
<evidence type="ECO:0000259" key="12">
    <source>
        <dbReference type="Pfam" id="PF02744"/>
    </source>
</evidence>
<feature type="domain" description="Galactose-1-phosphate uridyl transferase N-terminal" evidence="11">
    <location>
        <begin position="62"/>
        <end position="229"/>
    </location>
</feature>
<dbReference type="InterPro" id="IPR005850">
    <property type="entry name" value="GalP_Utransf_C"/>
</dbReference>